<reference evidence="1" key="1">
    <citation type="submission" date="2020-07" db="EMBL/GenBank/DDBJ databases">
        <title>The High-quality genome of the commercially important snow crab, Chionoecetes opilio.</title>
        <authorList>
            <person name="Jeong J.-H."/>
            <person name="Ryu S."/>
        </authorList>
    </citation>
    <scope>NUCLEOTIDE SEQUENCE</scope>
    <source>
        <strain evidence="1">MADBK_172401_WGS</strain>
        <tissue evidence="1">Digestive gland</tissue>
    </source>
</reference>
<name>A0A8J5CIA5_CHIOP</name>
<proteinExistence type="predicted"/>
<sequence length="112" mass="12076">MALIYKPKTVCECLLSLMQVGRVLVNTNALQALHALFSAHPPPHTLPPATNAALLNALTGGVAVPGKNDPQPAGVWITVVTVGVMNMFKLDEEAGMTQLQAWMTLLVPYWQE</sequence>
<accession>A0A8J5CIA5</accession>
<evidence type="ECO:0000313" key="1">
    <source>
        <dbReference type="EMBL" id="KAG0711439.1"/>
    </source>
</evidence>
<keyword evidence="2" id="KW-1185">Reference proteome</keyword>
<dbReference type="EMBL" id="JACEEZ010023303">
    <property type="protein sequence ID" value="KAG0711439.1"/>
    <property type="molecule type" value="Genomic_DNA"/>
</dbReference>
<comment type="caution">
    <text evidence="1">The sequence shown here is derived from an EMBL/GenBank/DDBJ whole genome shotgun (WGS) entry which is preliminary data.</text>
</comment>
<dbReference type="Proteomes" id="UP000770661">
    <property type="component" value="Unassembled WGS sequence"/>
</dbReference>
<evidence type="ECO:0000313" key="2">
    <source>
        <dbReference type="Proteomes" id="UP000770661"/>
    </source>
</evidence>
<protein>
    <submittedName>
        <fullName evidence="1">RRP12-like protein</fullName>
    </submittedName>
</protein>
<dbReference type="AlphaFoldDB" id="A0A8J5CIA5"/>
<organism evidence="1 2">
    <name type="scientific">Chionoecetes opilio</name>
    <name type="common">Atlantic snow crab</name>
    <name type="synonym">Cancer opilio</name>
    <dbReference type="NCBI Taxonomy" id="41210"/>
    <lineage>
        <taxon>Eukaryota</taxon>
        <taxon>Metazoa</taxon>
        <taxon>Ecdysozoa</taxon>
        <taxon>Arthropoda</taxon>
        <taxon>Crustacea</taxon>
        <taxon>Multicrustacea</taxon>
        <taxon>Malacostraca</taxon>
        <taxon>Eumalacostraca</taxon>
        <taxon>Eucarida</taxon>
        <taxon>Decapoda</taxon>
        <taxon>Pleocyemata</taxon>
        <taxon>Brachyura</taxon>
        <taxon>Eubrachyura</taxon>
        <taxon>Majoidea</taxon>
        <taxon>Majidae</taxon>
        <taxon>Chionoecetes</taxon>
    </lineage>
</organism>
<dbReference type="OrthoDB" id="2192888at2759"/>
<gene>
    <name evidence="1" type="primary">RRP12_0</name>
    <name evidence="1" type="ORF">GWK47_020609</name>
</gene>